<reference key="1">
    <citation type="journal article" date="2007" name="Nature">
        <title>The medaka draft genome and insights into vertebrate genome evolution.</title>
        <authorList>
            <person name="Kasahara M."/>
            <person name="Naruse K."/>
            <person name="Sasaki S."/>
            <person name="Nakatani Y."/>
            <person name="Qu W."/>
            <person name="Ahsan B."/>
            <person name="Yamada T."/>
            <person name="Nagayasu Y."/>
            <person name="Doi K."/>
            <person name="Kasai Y."/>
            <person name="Jindo T."/>
            <person name="Kobayashi D."/>
            <person name="Shimada A."/>
            <person name="Toyoda A."/>
            <person name="Kuroki Y."/>
            <person name="Fujiyama A."/>
            <person name="Sasaki T."/>
            <person name="Shimizu A."/>
            <person name="Asakawa S."/>
            <person name="Shimizu N."/>
            <person name="Hashimoto S."/>
            <person name="Yang J."/>
            <person name="Lee Y."/>
            <person name="Matsushima K."/>
            <person name="Sugano S."/>
            <person name="Sakaizumi M."/>
            <person name="Narita T."/>
            <person name="Ohishi K."/>
            <person name="Haga S."/>
            <person name="Ohta F."/>
            <person name="Nomoto H."/>
            <person name="Nogata K."/>
            <person name="Morishita T."/>
            <person name="Endo T."/>
            <person name="Shin-I T."/>
            <person name="Takeda H."/>
            <person name="Morishita S."/>
            <person name="Kohara Y."/>
        </authorList>
    </citation>
    <scope>NUCLEOTIDE SEQUENCE [LARGE SCALE GENOMIC DNA]</scope>
    <source>
        <strain>Hd-rR</strain>
    </source>
</reference>
<evidence type="ECO:0000256" key="2">
    <source>
        <dbReference type="SAM" id="Phobius"/>
    </source>
</evidence>
<evidence type="ECO:0000256" key="1">
    <source>
        <dbReference type="SAM" id="MobiDB-lite"/>
    </source>
</evidence>
<dbReference type="AlphaFoldDB" id="A0A3P9MB34"/>
<reference evidence="3 4" key="2">
    <citation type="submission" date="2017-04" db="EMBL/GenBank/DDBJ databases">
        <title>CpG methylation of centromeres and impact of large insertions on vertebrate speciation.</title>
        <authorList>
            <person name="Ichikawa K."/>
            <person name="Yoshimura J."/>
            <person name="Morishita S."/>
        </authorList>
    </citation>
    <scope>NUCLEOTIDE SEQUENCE</scope>
    <source>
        <strain evidence="3 4">HNI</strain>
    </source>
</reference>
<reference evidence="3" key="4">
    <citation type="submission" date="2025-09" db="UniProtKB">
        <authorList>
            <consortium name="Ensembl"/>
        </authorList>
    </citation>
    <scope>IDENTIFICATION</scope>
    <source>
        <strain evidence="3">HNI</strain>
    </source>
</reference>
<sequence length="170" mass="18757">MCYEVSCHVNYLLVILCAFIPLFTHVFFLNRSSWIVFLLFSLGACIPVKQGQSGTGSPSGFGTAGSGSDMNLFDQQLASIAHFVAEILRFMPNRPFPRDAWTSDQVPLGTVEQRPLYPSSHLVKTSSGYQRARDFTSDAKYTQDIFDHINVDGGKQDGSSETSSKGQKGY</sequence>
<organism evidence="3 4">
    <name type="scientific">Oryzias latipes</name>
    <name type="common">Japanese rice fish</name>
    <name type="synonym">Japanese killifish</name>
    <dbReference type="NCBI Taxonomy" id="8090"/>
    <lineage>
        <taxon>Eukaryota</taxon>
        <taxon>Metazoa</taxon>
        <taxon>Chordata</taxon>
        <taxon>Craniata</taxon>
        <taxon>Vertebrata</taxon>
        <taxon>Euteleostomi</taxon>
        <taxon>Actinopterygii</taxon>
        <taxon>Neopterygii</taxon>
        <taxon>Teleostei</taxon>
        <taxon>Neoteleostei</taxon>
        <taxon>Acanthomorphata</taxon>
        <taxon>Ovalentaria</taxon>
        <taxon>Atherinomorphae</taxon>
        <taxon>Beloniformes</taxon>
        <taxon>Adrianichthyidae</taxon>
        <taxon>Oryziinae</taxon>
        <taxon>Oryzias</taxon>
    </lineage>
</organism>
<feature type="transmembrane region" description="Helical" evidence="2">
    <location>
        <begin position="9"/>
        <end position="28"/>
    </location>
</feature>
<evidence type="ECO:0000313" key="3">
    <source>
        <dbReference type="Ensembl" id="ENSORLP00020030251.1"/>
    </source>
</evidence>
<keyword evidence="2" id="KW-1133">Transmembrane helix</keyword>
<reference evidence="3" key="3">
    <citation type="submission" date="2025-08" db="UniProtKB">
        <authorList>
            <consortium name="Ensembl"/>
        </authorList>
    </citation>
    <scope>IDENTIFICATION</scope>
    <source>
        <strain evidence="3">HNI</strain>
    </source>
</reference>
<keyword evidence="2" id="KW-0812">Transmembrane</keyword>
<dbReference type="Ensembl" id="ENSORLT00020021191.1">
    <property type="protein sequence ID" value="ENSORLP00020030251.1"/>
    <property type="gene ID" value="ENSORLG00020014617.1"/>
</dbReference>
<evidence type="ECO:0000313" key="4">
    <source>
        <dbReference type="Proteomes" id="UP000265180"/>
    </source>
</evidence>
<name>A0A3P9MB34_ORYLA</name>
<accession>A0A3P9MB34</accession>
<dbReference type="Proteomes" id="UP000265180">
    <property type="component" value="Chromosome 15"/>
</dbReference>
<proteinExistence type="predicted"/>
<protein>
    <submittedName>
        <fullName evidence="3">Uncharacterized protein</fullName>
    </submittedName>
</protein>
<feature type="region of interest" description="Disordered" evidence="1">
    <location>
        <begin position="149"/>
        <end position="170"/>
    </location>
</feature>
<feature type="compositionally biased region" description="Polar residues" evidence="1">
    <location>
        <begin position="157"/>
        <end position="170"/>
    </location>
</feature>
<keyword evidence="2" id="KW-0472">Membrane</keyword>